<comment type="caution">
    <text evidence="2">The sequence shown here is derived from an EMBL/GenBank/DDBJ whole genome shotgun (WGS) entry which is preliminary data.</text>
</comment>
<keyword evidence="3" id="KW-1185">Reference proteome</keyword>
<evidence type="ECO:0000313" key="2">
    <source>
        <dbReference type="EMBL" id="GGF99286.1"/>
    </source>
</evidence>
<dbReference type="AlphaFoldDB" id="A0A8J3E976"/>
<dbReference type="OrthoDB" id="5785875at2"/>
<keyword evidence="1" id="KW-0812">Transmembrane</keyword>
<evidence type="ECO:0000256" key="1">
    <source>
        <dbReference type="SAM" id="Phobius"/>
    </source>
</evidence>
<gene>
    <name evidence="2" type="ORF">GCM10010995_15690</name>
</gene>
<protein>
    <submittedName>
        <fullName evidence="2">Uncharacterized protein</fullName>
    </submittedName>
</protein>
<reference evidence="2" key="1">
    <citation type="journal article" date="2014" name="Int. J. Syst. Evol. Microbiol.">
        <title>Complete genome sequence of Corynebacterium casei LMG S-19264T (=DSM 44701T), isolated from a smear-ripened cheese.</title>
        <authorList>
            <consortium name="US DOE Joint Genome Institute (JGI-PGF)"/>
            <person name="Walter F."/>
            <person name="Albersmeier A."/>
            <person name="Kalinowski J."/>
            <person name="Ruckert C."/>
        </authorList>
    </citation>
    <scope>NUCLEOTIDE SEQUENCE</scope>
    <source>
        <strain evidence="2">CGMCC 1.15758</strain>
    </source>
</reference>
<keyword evidence="1" id="KW-1133">Transmembrane helix</keyword>
<sequence length="531" mass="56717">MNKYRNIKLKHGKEGGFALVLVMFIIALIVGGGVWTYTMHKRSQQKNLAIDLGNQVAMLSSAVRARLADAPTLAVGDQVGVNWLISNTCGGTATKAYLPCNFTIPNRLIRQPVRTEITHVAPSDIRATIHVGQIVTRANGIDEIAPWLAAIVVNSAKAKYGVIGDQILDVSSAYHLDKNTATISIDITRDATTSVWLHADGTNQMEATFRFNPANPVDHRELINPSNIEMNNTATARIANSHGGLTIQAAGNINNNATDIQTQATDVNTTAGNQIWMKANDTNITSTTSMSVATGSQSMSIDGAGFTMGGVSFNDNTQTSNLNSTTTNINTSSGTVYLGNQSGVSGVSNVEVNDFNIKSMGNKTLTQLLKSRAGEYRLLKIIPGSSIPGWTMVGGSGGSYACARDLGQPLPPSVLTNNVNAIRSMEQGGWGNMVRGGTGCDTFKVVLDINYWGLSCPPLGGQAGRLAIISNLYAPYWSFIPGSAWPLKYIRMTSSDVSLIYTWSNPGASEASPGRVEGNLTFYCYYLNASN</sequence>
<reference evidence="2" key="2">
    <citation type="submission" date="2020-09" db="EMBL/GenBank/DDBJ databases">
        <authorList>
            <person name="Sun Q."/>
            <person name="Zhou Y."/>
        </authorList>
    </citation>
    <scope>NUCLEOTIDE SEQUENCE</scope>
    <source>
        <strain evidence="2">CGMCC 1.15758</strain>
    </source>
</reference>
<dbReference type="Proteomes" id="UP000636949">
    <property type="component" value="Unassembled WGS sequence"/>
</dbReference>
<proteinExistence type="predicted"/>
<dbReference type="EMBL" id="BMJS01000016">
    <property type="protein sequence ID" value="GGF99286.1"/>
    <property type="molecule type" value="Genomic_DNA"/>
</dbReference>
<organism evidence="2 3">
    <name type="scientific">Cysteiniphilum litorale</name>
    <dbReference type="NCBI Taxonomy" id="2056700"/>
    <lineage>
        <taxon>Bacteria</taxon>
        <taxon>Pseudomonadati</taxon>
        <taxon>Pseudomonadota</taxon>
        <taxon>Gammaproteobacteria</taxon>
        <taxon>Thiotrichales</taxon>
        <taxon>Fastidiosibacteraceae</taxon>
        <taxon>Cysteiniphilum</taxon>
    </lineage>
</organism>
<evidence type="ECO:0000313" key="3">
    <source>
        <dbReference type="Proteomes" id="UP000636949"/>
    </source>
</evidence>
<dbReference type="RefSeq" id="WP_117003156.1">
    <property type="nucleotide sequence ID" value="NZ_BMJS01000016.1"/>
</dbReference>
<feature type="transmembrane region" description="Helical" evidence="1">
    <location>
        <begin position="16"/>
        <end position="37"/>
    </location>
</feature>
<keyword evidence="1" id="KW-0472">Membrane</keyword>
<name>A0A8J3E976_9GAMM</name>
<accession>A0A8J3E976</accession>